<dbReference type="CDD" id="cd04480">
    <property type="entry name" value="RPA1_DBD_A_like"/>
    <property type="match status" value="1"/>
</dbReference>
<name>A0AAD8IWK8_9APIA</name>
<reference evidence="3" key="2">
    <citation type="submission" date="2023-05" db="EMBL/GenBank/DDBJ databases">
        <authorList>
            <person name="Schelkunov M.I."/>
        </authorList>
    </citation>
    <scope>NUCLEOTIDE SEQUENCE</scope>
    <source>
        <strain evidence="3">Hsosn_3</strain>
        <tissue evidence="3">Leaf</tissue>
    </source>
</reference>
<feature type="domain" description="Replication protein A 70 kDa DNA-binding subunit B/D first OB fold" evidence="1">
    <location>
        <begin position="6"/>
        <end position="111"/>
    </location>
</feature>
<evidence type="ECO:0000259" key="1">
    <source>
        <dbReference type="Pfam" id="PF02721"/>
    </source>
</evidence>
<sequence>MSNTMYDTLRNVKKGRTDWRVKVRIIREWRGYTITGEPFKGYNLLLLDSKNCRMQAFVPSTMEDRLRKVIQLGKLYKIKTFHVKEYGQQDKYRPIQIDRQIIFTTNTKLKEIEENEIFIPKNMFDIFNFADLKNMATQQVYLADVIGIIPKKEKLNNFTNSFGKQQVNIKFKLSDGKSRINFTFWDAFVENFCHAMSEDLEEPLILIIASAKISSWRDQIDVCNYSPTKFYLNYDHHSVQQLRKMLKEPNFTKHKFSTRKKIFKTCTVEEIKKMGVEGIEEELICKANVKCVDETSNWNYGVCTSCYNVVEIEEGNNICKKCPRTVPHPNMKFNISVVASDGTGEIQVLIKDREIRSLLGIDFESIQEKDKNFPKLLKTIQGKDYTFKLRIKEDNINGKDKVYDVIDIFLGFELDEEMVEEQETFTDKEPMTGEVKIYPNYFYIVLIIPNSNISATKQPSGSSYHIDQISQFNNM</sequence>
<comment type="caution">
    <text evidence="3">The sequence shown here is derived from an EMBL/GenBank/DDBJ whole genome shotgun (WGS) entry which is preliminary data.</text>
</comment>
<keyword evidence="4" id="KW-1185">Reference proteome</keyword>
<dbReference type="InterPro" id="IPR013955">
    <property type="entry name" value="Rep_factor-A_C"/>
</dbReference>
<gene>
    <name evidence="3" type="ORF">POM88_012331</name>
</gene>
<organism evidence="3 4">
    <name type="scientific">Heracleum sosnowskyi</name>
    <dbReference type="NCBI Taxonomy" id="360622"/>
    <lineage>
        <taxon>Eukaryota</taxon>
        <taxon>Viridiplantae</taxon>
        <taxon>Streptophyta</taxon>
        <taxon>Embryophyta</taxon>
        <taxon>Tracheophyta</taxon>
        <taxon>Spermatophyta</taxon>
        <taxon>Magnoliopsida</taxon>
        <taxon>eudicotyledons</taxon>
        <taxon>Gunneridae</taxon>
        <taxon>Pentapetalae</taxon>
        <taxon>asterids</taxon>
        <taxon>campanulids</taxon>
        <taxon>Apiales</taxon>
        <taxon>Apiaceae</taxon>
        <taxon>Apioideae</taxon>
        <taxon>apioid superclade</taxon>
        <taxon>Tordylieae</taxon>
        <taxon>Tordyliinae</taxon>
        <taxon>Heracleum</taxon>
    </lineage>
</organism>
<evidence type="ECO:0000259" key="2">
    <source>
        <dbReference type="Pfam" id="PF08646"/>
    </source>
</evidence>
<dbReference type="SUPFAM" id="SSF50249">
    <property type="entry name" value="Nucleic acid-binding proteins"/>
    <property type="match status" value="3"/>
</dbReference>
<protein>
    <recommendedName>
        <fullName evidence="5">Replication factor A C-terminal domain-containing protein</fullName>
    </recommendedName>
</protein>
<evidence type="ECO:0008006" key="5">
    <source>
        <dbReference type="Google" id="ProtNLM"/>
    </source>
</evidence>
<accession>A0AAD8IWK8</accession>
<feature type="domain" description="Replication factor A C-terminal" evidence="2">
    <location>
        <begin position="285"/>
        <end position="402"/>
    </location>
</feature>
<dbReference type="PANTHER" id="PTHR47165:SF4">
    <property type="entry name" value="OS03G0429900 PROTEIN"/>
    <property type="match status" value="1"/>
</dbReference>
<dbReference type="PANTHER" id="PTHR47165">
    <property type="entry name" value="OS03G0429900 PROTEIN"/>
    <property type="match status" value="1"/>
</dbReference>
<proteinExistence type="predicted"/>
<dbReference type="AlphaFoldDB" id="A0AAD8IWK8"/>
<dbReference type="Proteomes" id="UP001237642">
    <property type="component" value="Unassembled WGS sequence"/>
</dbReference>
<evidence type="ECO:0000313" key="3">
    <source>
        <dbReference type="EMBL" id="KAK1393275.1"/>
    </source>
</evidence>
<dbReference type="Pfam" id="PF08646">
    <property type="entry name" value="Rep_fac-A_C"/>
    <property type="match status" value="1"/>
</dbReference>
<dbReference type="EMBL" id="JAUIZM010000003">
    <property type="protein sequence ID" value="KAK1393275.1"/>
    <property type="molecule type" value="Genomic_DNA"/>
</dbReference>
<dbReference type="InterPro" id="IPR003871">
    <property type="entry name" value="RFA1B/D_OB_1st"/>
</dbReference>
<dbReference type="Gene3D" id="2.40.50.140">
    <property type="entry name" value="Nucleic acid-binding proteins"/>
    <property type="match status" value="3"/>
</dbReference>
<dbReference type="Pfam" id="PF02721">
    <property type="entry name" value="DUF223"/>
    <property type="match status" value="1"/>
</dbReference>
<evidence type="ECO:0000313" key="4">
    <source>
        <dbReference type="Proteomes" id="UP001237642"/>
    </source>
</evidence>
<reference evidence="3" key="1">
    <citation type="submission" date="2023-02" db="EMBL/GenBank/DDBJ databases">
        <title>Genome of toxic invasive species Heracleum sosnowskyi carries increased number of genes despite the absence of recent whole-genome duplications.</title>
        <authorList>
            <person name="Schelkunov M."/>
            <person name="Shtratnikova V."/>
            <person name="Makarenko M."/>
            <person name="Klepikova A."/>
            <person name="Omelchenko D."/>
            <person name="Novikova G."/>
            <person name="Obukhova E."/>
            <person name="Bogdanov V."/>
            <person name="Penin A."/>
            <person name="Logacheva M."/>
        </authorList>
    </citation>
    <scope>NUCLEOTIDE SEQUENCE</scope>
    <source>
        <strain evidence="3">Hsosn_3</strain>
        <tissue evidence="3">Leaf</tissue>
    </source>
</reference>
<dbReference type="InterPro" id="IPR012340">
    <property type="entry name" value="NA-bd_OB-fold"/>
</dbReference>